<feature type="transmembrane region" description="Helical" evidence="1">
    <location>
        <begin position="263"/>
        <end position="283"/>
    </location>
</feature>
<feature type="transmembrane region" description="Helical" evidence="1">
    <location>
        <begin position="432"/>
        <end position="453"/>
    </location>
</feature>
<keyword evidence="1" id="KW-0472">Membrane</keyword>
<evidence type="ECO:0000313" key="3">
    <source>
        <dbReference type="Proteomes" id="UP000031553"/>
    </source>
</evidence>
<comment type="caution">
    <text evidence="2">The sequence shown here is derived from an EMBL/GenBank/DDBJ whole genome shotgun (WGS) entry which is preliminary data.</text>
</comment>
<accession>A0A0N1N3Q7</accession>
<feature type="transmembrane region" description="Helical" evidence="1">
    <location>
        <begin position="222"/>
        <end position="243"/>
    </location>
</feature>
<evidence type="ECO:0000313" key="2">
    <source>
        <dbReference type="EMBL" id="KPH85348.1"/>
    </source>
</evidence>
<proteinExistence type="predicted"/>
<name>A0A0N1N3Q7_9PROT</name>
<dbReference type="PANTHER" id="PTHR37422:SF13">
    <property type="entry name" value="LIPOPOLYSACCHARIDE BIOSYNTHESIS PROTEIN PA4999-RELATED"/>
    <property type="match status" value="1"/>
</dbReference>
<reference evidence="2 3" key="1">
    <citation type="submission" date="2015-07" db="EMBL/GenBank/DDBJ databases">
        <title>Draft Genome Sequence of Komagataeibacter intermedius Strain AF2, Isolated from Kombucha Tea.</title>
        <authorList>
            <person name="Santos R.A."/>
            <person name="Berretta A.A."/>
            <person name="Barud H.S."/>
            <person name="Ribeiro S.J."/>
            <person name="Gonzalez-Garcia L.N."/>
            <person name="Zucchi T.D."/>
            <person name="Goldman G.H."/>
            <person name="Riano-Pachon D.M."/>
        </authorList>
    </citation>
    <scope>NUCLEOTIDE SEQUENCE [LARGE SCALE GENOMIC DNA]</scope>
    <source>
        <strain evidence="2 3">AF2</strain>
    </source>
</reference>
<keyword evidence="1" id="KW-0812">Transmembrane</keyword>
<feature type="transmembrane region" description="Helical" evidence="1">
    <location>
        <begin position="68"/>
        <end position="87"/>
    </location>
</feature>
<feature type="transmembrane region" description="Helical" evidence="1">
    <location>
        <begin position="406"/>
        <end position="426"/>
    </location>
</feature>
<feature type="transmembrane region" description="Helical" evidence="1">
    <location>
        <begin position="151"/>
        <end position="168"/>
    </location>
</feature>
<dbReference type="InterPro" id="IPR051533">
    <property type="entry name" value="WaaL-like"/>
</dbReference>
<dbReference type="Proteomes" id="UP000031553">
    <property type="component" value="Unassembled WGS sequence"/>
</dbReference>
<keyword evidence="1" id="KW-1133">Transmembrane helix</keyword>
<evidence type="ECO:0000256" key="1">
    <source>
        <dbReference type="SAM" id="Phobius"/>
    </source>
</evidence>
<feature type="transmembrane region" description="Helical" evidence="1">
    <location>
        <begin position="188"/>
        <end position="210"/>
    </location>
</feature>
<dbReference type="PANTHER" id="PTHR37422">
    <property type="entry name" value="TEICHURONIC ACID BIOSYNTHESIS PROTEIN TUAE"/>
    <property type="match status" value="1"/>
</dbReference>
<gene>
    <name evidence="2" type="ORF">GLUCOINTEAF2_0201235</name>
</gene>
<protein>
    <submittedName>
        <fullName evidence="2">Polymerase</fullName>
    </submittedName>
</protein>
<feature type="transmembrane region" description="Helical" evidence="1">
    <location>
        <begin position="118"/>
        <end position="139"/>
    </location>
</feature>
<dbReference type="AlphaFoldDB" id="A0A0N1N3Q7"/>
<feature type="transmembrane region" description="Helical" evidence="1">
    <location>
        <begin position="366"/>
        <end position="394"/>
    </location>
</feature>
<organism evidence="2 3">
    <name type="scientific">Komagataeibacter intermedius AF2</name>
    <dbReference type="NCBI Taxonomy" id="1458464"/>
    <lineage>
        <taxon>Bacteria</taxon>
        <taxon>Pseudomonadati</taxon>
        <taxon>Pseudomonadota</taxon>
        <taxon>Alphaproteobacteria</taxon>
        <taxon>Acetobacterales</taxon>
        <taxon>Acetobacteraceae</taxon>
        <taxon>Komagataeibacter</taxon>
    </lineage>
</organism>
<feature type="transmembrane region" description="Helical" evidence="1">
    <location>
        <begin position="43"/>
        <end position="62"/>
    </location>
</feature>
<feature type="transmembrane region" description="Helical" evidence="1">
    <location>
        <begin position="290"/>
        <end position="311"/>
    </location>
</feature>
<dbReference type="EMBL" id="JUFX02000247">
    <property type="protein sequence ID" value="KPH85348.1"/>
    <property type="molecule type" value="Genomic_DNA"/>
</dbReference>
<sequence>MTETGTSPCAGGSGFAAGLSCDTSPLNWRGWGERRTMQQVEHWMWRIATGLVIPMPVLLLYALAPAEIVLTVVAVLFVVHAVLTRHWAWLRQPWVVVAVLLWGQIILSSVVTQGAHGVMQSLCFGRYFLFVAALQTWVLPDIRIRAVLARVYGGVAIWLVAGCWQQYICGRNIWGYGRWADGALLGPLWAPRVGSGLFMTALPGLFPTAIRLSQRDGARGRIMAAAMLLGLILTMVLVAQRMPLFLMLGGMGLAGLLVPRLRVGLLAVGVLGACGVALSPVLAPQAYNKLVVNFIAHMHAFADSPYGMLFIRAGVMIEQHPWFGLGFDGFRHACPDPAYFHGLPWLGIAEGPHGGATGCNLHPHNYYLLLGTMGGMPAMGLFIALVACLLVPIWRGMAPARDPQRLMLAVVVTLVFWPVASTSSFLTQPSGGWLFMVTGWALAVSPVASRLQYVHGRD</sequence>
<feature type="transmembrane region" description="Helical" evidence="1">
    <location>
        <begin position="94"/>
        <end position="112"/>
    </location>
</feature>
<dbReference type="RefSeq" id="WP_235721309.1">
    <property type="nucleotide sequence ID" value="NZ_JUFX02000247.1"/>
</dbReference>